<comment type="caution">
    <text evidence="3">The sequence shown here is derived from an EMBL/GenBank/DDBJ whole genome shotgun (WGS) entry which is preliminary data.</text>
</comment>
<evidence type="ECO:0000259" key="2">
    <source>
        <dbReference type="Pfam" id="PF06985"/>
    </source>
</evidence>
<dbReference type="STRING" id="264951.A0A443HRZ2"/>
<name>A0A443HRZ2_BYSSP</name>
<dbReference type="InterPro" id="IPR052895">
    <property type="entry name" value="HetReg/Transcr_Mod"/>
</dbReference>
<dbReference type="GeneID" id="39600137"/>
<dbReference type="AlphaFoldDB" id="A0A443HRZ2"/>
<dbReference type="PANTHER" id="PTHR24148:SF64">
    <property type="entry name" value="HETEROKARYON INCOMPATIBILITY DOMAIN-CONTAINING PROTEIN"/>
    <property type="match status" value="1"/>
</dbReference>
<feature type="domain" description="Heterokaryon incompatibility" evidence="2">
    <location>
        <begin position="152"/>
        <end position="295"/>
    </location>
</feature>
<dbReference type="Proteomes" id="UP000283841">
    <property type="component" value="Unassembled WGS sequence"/>
</dbReference>
<feature type="region of interest" description="Disordered" evidence="1">
    <location>
        <begin position="73"/>
        <end position="119"/>
    </location>
</feature>
<evidence type="ECO:0000313" key="3">
    <source>
        <dbReference type="EMBL" id="RWQ94593.1"/>
    </source>
</evidence>
<accession>A0A443HRZ2</accession>
<dbReference type="EMBL" id="RCNU01000007">
    <property type="protein sequence ID" value="RWQ94593.1"/>
    <property type="molecule type" value="Genomic_DNA"/>
</dbReference>
<sequence>MTFRWHESGCRRPEVSTLSGTPCCHYCFALPSLEDAGNNPDIPIAQPPQLGNRAQMGLAWPSVVNYTNETMSSDGEASCYQQSRISDEEGPGKNNGQDQGSFPALKSPTRTSPETLSHGDIRLLRLRPAPADDPIHANIEIVHLQDPLLPRYEALSYTWSDDSGDSDRSCPVFLGVYWDIAYVTHNCERALRAIRDHKVDRLIWVDSLCINQSCLDEKSQQVGLMREVFSKASKVIAYLGGESPESSTALRFLRETSIAGPITSEITTVIDRDLRKCLRVLFQRPYFTRLWAVQEILLAKDLEIVSGRHSASWPKWISKLVDPSLQVPPWLFRDQSWYGFTGQDLLHILLKTSPYECSDPRDRVFAVLGLIYKNDITADYRLPVESIYTGITAYIIKNCTMMDVLSLTGTNKRTFNTPSWVPDWSQKSVRVFPNNLLGPEGEFLAEDGILQLSTRVTFHGIVDCNQETQISADTGSMRICAVKLCDITGMVCNRKDYTYIVMQIGQRGTFIITLPGPRYEISTDAVFLLSGWDHPVILRYHGDSDTYSLVSPCILSFGPPPSRTWFSPWEPKTSYSRQDGIQVSAFVPEEHDLLLEFHSRLQEICSIPTSLTSQQDTSPCLSTITNSTLSFFLLSLTSLRDIETRLRKAWDQSNRRMRWMFHDQAAIWKLMQEMSRGHVDRLSGEGEIRLEKSESICLAKYCSFEFPTTYQWDLRRFCWSFLRPPVPDLAATEHGWSPVFDELSSQLREIRIWTKATEQLLQVFEFTQRVLSDDWIVYPGNGLRRKWFDNYQNFQHAMGGAMQSQAQPTVHIDASCLWDWEEFETHLRARERLWDQEVPRELDPSMNSNVAAIIGLKSLGLDFYTKRTVRIR</sequence>
<reference evidence="3 4" key="1">
    <citation type="journal article" date="2018" name="Front. Microbiol.">
        <title>Genomic and genetic insights into a cosmopolitan fungus, Paecilomyces variotii (Eurotiales).</title>
        <authorList>
            <person name="Urquhart A.S."/>
            <person name="Mondo S.J."/>
            <person name="Makela M.R."/>
            <person name="Hane J.K."/>
            <person name="Wiebenga A."/>
            <person name="He G."/>
            <person name="Mihaltcheva S."/>
            <person name="Pangilinan J."/>
            <person name="Lipzen A."/>
            <person name="Barry K."/>
            <person name="de Vries R.P."/>
            <person name="Grigoriev I.V."/>
            <person name="Idnurm A."/>
        </authorList>
    </citation>
    <scope>NUCLEOTIDE SEQUENCE [LARGE SCALE GENOMIC DNA]</scope>
    <source>
        <strain evidence="3 4">CBS 101075</strain>
    </source>
</reference>
<keyword evidence="4" id="KW-1185">Reference proteome</keyword>
<dbReference type="InterPro" id="IPR010730">
    <property type="entry name" value="HET"/>
</dbReference>
<dbReference type="VEuPathDB" id="FungiDB:C8Q69DRAFT_470726"/>
<evidence type="ECO:0000313" key="4">
    <source>
        <dbReference type="Proteomes" id="UP000283841"/>
    </source>
</evidence>
<evidence type="ECO:0000256" key="1">
    <source>
        <dbReference type="SAM" id="MobiDB-lite"/>
    </source>
</evidence>
<protein>
    <submittedName>
        <fullName evidence="3">Heterokaryon incompatibility protein-domain-containing protein</fullName>
    </submittedName>
</protein>
<gene>
    <name evidence="3" type="ORF">C8Q69DRAFT_470726</name>
</gene>
<dbReference type="RefSeq" id="XP_028484238.1">
    <property type="nucleotide sequence ID" value="XM_028630860.1"/>
</dbReference>
<feature type="compositionally biased region" description="Polar residues" evidence="1">
    <location>
        <begin position="73"/>
        <end position="84"/>
    </location>
</feature>
<proteinExistence type="predicted"/>
<organism evidence="3 4">
    <name type="scientific">Byssochlamys spectabilis</name>
    <name type="common">Paecilomyces variotii</name>
    <dbReference type="NCBI Taxonomy" id="264951"/>
    <lineage>
        <taxon>Eukaryota</taxon>
        <taxon>Fungi</taxon>
        <taxon>Dikarya</taxon>
        <taxon>Ascomycota</taxon>
        <taxon>Pezizomycotina</taxon>
        <taxon>Eurotiomycetes</taxon>
        <taxon>Eurotiomycetidae</taxon>
        <taxon>Eurotiales</taxon>
        <taxon>Thermoascaceae</taxon>
        <taxon>Paecilomyces</taxon>
    </lineage>
</organism>
<dbReference type="Pfam" id="PF06985">
    <property type="entry name" value="HET"/>
    <property type="match status" value="1"/>
</dbReference>
<dbReference type="PANTHER" id="PTHR24148">
    <property type="entry name" value="ANKYRIN REPEAT DOMAIN-CONTAINING PROTEIN 39 HOMOLOG-RELATED"/>
    <property type="match status" value="1"/>
</dbReference>